<proteinExistence type="inferred from homology"/>
<comment type="caution">
    <text evidence="3">The sequence shown here is derived from an EMBL/GenBank/DDBJ whole genome shotgun (WGS) entry which is preliminary data.</text>
</comment>
<dbReference type="GO" id="GO:0007034">
    <property type="term" value="P:vacuolar transport"/>
    <property type="evidence" value="ECO:0007669"/>
    <property type="project" value="InterPro"/>
</dbReference>
<feature type="region of interest" description="Disordered" evidence="2">
    <location>
        <begin position="49"/>
        <end position="71"/>
    </location>
</feature>
<dbReference type="InterPro" id="IPR005024">
    <property type="entry name" value="Snf7_fam"/>
</dbReference>
<dbReference type="EMBL" id="JTDY01002697">
    <property type="protein sequence ID" value="KOB70897.1"/>
    <property type="molecule type" value="Genomic_DNA"/>
</dbReference>
<sequence length="71" mass="7733">MQAMQVLVRLPEVAATMQELSKEMMRAGIIEEMLDETMSSVLWELTQGKLGEAPAPPTAVGAPSTSKEEQE</sequence>
<evidence type="ECO:0000256" key="2">
    <source>
        <dbReference type="SAM" id="MobiDB-lite"/>
    </source>
</evidence>
<accession>A0A0L7L614</accession>
<dbReference type="STRING" id="104452.A0A0L7L614"/>
<dbReference type="Gene3D" id="6.10.140.1230">
    <property type="match status" value="1"/>
</dbReference>
<protein>
    <submittedName>
        <fullName evidence="3">Charged multivesicular body protein 3</fullName>
    </submittedName>
</protein>
<comment type="similarity">
    <text evidence="1">Belongs to the SNF7 family.</text>
</comment>
<keyword evidence="4" id="KW-1185">Reference proteome</keyword>
<dbReference type="Pfam" id="PF03357">
    <property type="entry name" value="Snf7"/>
    <property type="match status" value="1"/>
</dbReference>
<feature type="non-terminal residue" evidence="3">
    <location>
        <position position="71"/>
    </location>
</feature>
<name>A0A0L7L614_OPEBR</name>
<evidence type="ECO:0000256" key="1">
    <source>
        <dbReference type="ARBA" id="ARBA00006190"/>
    </source>
</evidence>
<gene>
    <name evidence="3" type="ORF">OBRU01_14547</name>
</gene>
<organism evidence="3 4">
    <name type="scientific">Operophtera brumata</name>
    <name type="common">Winter moth</name>
    <name type="synonym">Phalaena brumata</name>
    <dbReference type="NCBI Taxonomy" id="104452"/>
    <lineage>
        <taxon>Eukaryota</taxon>
        <taxon>Metazoa</taxon>
        <taxon>Ecdysozoa</taxon>
        <taxon>Arthropoda</taxon>
        <taxon>Hexapoda</taxon>
        <taxon>Insecta</taxon>
        <taxon>Pterygota</taxon>
        <taxon>Neoptera</taxon>
        <taxon>Endopterygota</taxon>
        <taxon>Lepidoptera</taxon>
        <taxon>Glossata</taxon>
        <taxon>Ditrysia</taxon>
        <taxon>Geometroidea</taxon>
        <taxon>Geometridae</taxon>
        <taxon>Larentiinae</taxon>
        <taxon>Operophtera</taxon>
    </lineage>
</organism>
<evidence type="ECO:0000313" key="3">
    <source>
        <dbReference type="EMBL" id="KOB70897.1"/>
    </source>
</evidence>
<evidence type="ECO:0000313" key="4">
    <source>
        <dbReference type="Proteomes" id="UP000037510"/>
    </source>
</evidence>
<dbReference type="AlphaFoldDB" id="A0A0L7L614"/>
<reference evidence="3 4" key="1">
    <citation type="journal article" date="2015" name="Genome Biol. Evol.">
        <title>The genome of winter moth (Operophtera brumata) provides a genomic perspective on sexual dimorphism and phenology.</title>
        <authorList>
            <person name="Derks M.F."/>
            <person name="Smit S."/>
            <person name="Salis L."/>
            <person name="Schijlen E."/>
            <person name="Bossers A."/>
            <person name="Mateman C."/>
            <person name="Pijl A.S."/>
            <person name="de Ridder D."/>
            <person name="Groenen M.A."/>
            <person name="Visser M.E."/>
            <person name="Megens H.J."/>
        </authorList>
    </citation>
    <scope>NUCLEOTIDE SEQUENCE [LARGE SCALE GENOMIC DNA]</scope>
    <source>
        <strain evidence="3">WM2013NL</strain>
        <tissue evidence="3">Head and thorax</tissue>
    </source>
</reference>
<dbReference type="Proteomes" id="UP000037510">
    <property type="component" value="Unassembled WGS sequence"/>
</dbReference>